<gene>
    <name evidence="1" type="ORF">ST47_g7399</name>
</gene>
<dbReference type="Proteomes" id="UP000076837">
    <property type="component" value="Unassembled WGS sequence"/>
</dbReference>
<sequence>MATTSSDAPHDLTSIIISLRETILNVKRDVEKTQSDIGHLLDNADSTDIILSLAKPTKETINHLHGLSAKLSTLQRTLVEREQWHPPPSQPPPAIPCSTDFLDLSDLSTAVDLISNVVRYSNPSKQLTPQVAFGKRTWAWDPLWREFFSHDDESHSSTYLSRWFFDPRREVWQHANMADSGLLPDEAQQRLGSWEDWSPLKHYDTPSGLTLRVDFAWTKFRNIVSEKNGSSLTPLYIQHFRPNKPQLRIEDATNNTQIATGIISNISIAAECTLHGRTIAIKPLKKWKTAYNYLSTNLSSTSSPVPISWIANSSLKIWDFVCLDSTTQTPIAKFSANWWALKEVGNFHFEKSAAEVSKEVRDEIVVIGLTIFYIMAYRMNNPLHLLGATFAKAGKVEDDGRAGGVQIEERLNDGTKHKHV</sequence>
<accession>A0A163AUW7</accession>
<evidence type="ECO:0000313" key="1">
    <source>
        <dbReference type="EMBL" id="KZM21407.1"/>
    </source>
</evidence>
<comment type="caution">
    <text evidence="1">The sequence shown here is derived from an EMBL/GenBank/DDBJ whole genome shotgun (WGS) entry which is preliminary data.</text>
</comment>
<dbReference type="AlphaFoldDB" id="A0A163AUW7"/>
<proteinExistence type="predicted"/>
<name>A0A163AUW7_DIDRA</name>
<evidence type="ECO:0000313" key="2">
    <source>
        <dbReference type="Proteomes" id="UP000076837"/>
    </source>
</evidence>
<reference evidence="1 2" key="1">
    <citation type="journal article" date="2016" name="Sci. Rep.">
        <title>Draft genome sequencing and secretome analysis of fungal phytopathogen Ascochyta rabiei provides insight into the necrotrophic effector repertoire.</title>
        <authorList>
            <person name="Verma S."/>
            <person name="Gazara R.K."/>
            <person name="Nizam S."/>
            <person name="Parween S."/>
            <person name="Chattopadhyay D."/>
            <person name="Verma P.K."/>
        </authorList>
    </citation>
    <scope>NUCLEOTIDE SEQUENCE [LARGE SCALE GENOMIC DNA]</scope>
    <source>
        <strain evidence="1 2">ArDII</strain>
    </source>
</reference>
<keyword evidence="2" id="KW-1185">Reference proteome</keyword>
<protein>
    <submittedName>
        <fullName evidence="1">Uncharacterized protein</fullName>
    </submittedName>
</protein>
<organism evidence="1 2">
    <name type="scientific">Didymella rabiei</name>
    <name type="common">Chickpea ascochyta blight fungus</name>
    <name type="synonym">Mycosphaerella rabiei</name>
    <dbReference type="NCBI Taxonomy" id="5454"/>
    <lineage>
        <taxon>Eukaryota</taxon>
        <taxon>Fungi</taxon>
        <taxon>Dikarya</taxon>
        <taxon>Ascomycota</taxon>
        <taxon>Pezizomycotina</taxon>
        <taxon>Dothideomycetes</taxon>
        <taxon>Pleosporomycetidae</taxon>
        <taxon>Pleosporales</taxon>
        <taxon>Pleosporineae</taxon>
        <taxon>Didymellaceae</taxon>
        <taxon>Ascochyta</taxon>
    </lineage>
</organism>
<dbReference type="EMBL" id="JYNV01000244">
    <property type="protein sequence ID" value="KZM21407.1"/>
    <property type="molecule type" value="Genomic_DNA"/>
</dbReference>